<keyword evidence="4" id="KW-1133">Transmembrane helix</keyword>
<evidence type="ECO:0000256" key="3">
    <source>
        <dbReference type="ARBA" id="ARBA00023136"/>
    </source>
</evidence>
<comment type="caution">
    <text evidence="5">The sequence shown here is derived from an EMBL/GenBank/DDBJ whole genome shotgun (WGS) entry which is preliminary data.</text>
</comment>
<dbReference type="Pfam" id="PF20587">
    <property type="entry name" value="DUF6789"/>
    <property type="match status" value="1"/>
</dbReference>
<dbReference type="InterPro" id="IPR023395">
    <property type="entry name" value="MCP_dom_sf"/>
</dbReference>
<feature type="transmembrane region" description="Helical" evidence="4">
    <location>
        <begin position="12"/>
        <end position="37"/>
    </location>
</feature>
<name>A0A557SQW9_9ARCH</name>
<keyword evidence="2 4" id="KW-0812">Transmembrane</keyword>
<dbReference type="EMBL" id="VOAH01000025">
    <property type="protein sequence ID" value="TVP38995.1"/>
    <property type="molecule type" value="Genomic_DNA"/>
</dbReference>
<evidence type="ECO:0000313" key="5">
    <source>
        <dbReference type="EMBL" id="TVP38995.1"/>
    </source>
</evidence>
<gene>
    <name evidence="5" type="ORF">NARC_250014</name>
</gene>
<accession>A0A557SQW9</accession>
<protein>
    <submittedName>
        <fullName evidence="5">Uncharacterized protein</fullName>
    </submittedName>
</protein>
<keyword evidence="6" id="KW-1185">Reference proteome</keyword>
<comment type="subcellular location">
    <subcellularLocation>
        <location evidence="1">Membrane</location>
    </subcellularLocation>
</comment>
<feature type="transmembrane region" description="Helical" evidence="4">
    <location>
        <begin position="102"/>
        <end position="122"/>
    </location>
</feature>
<dbReference type="AlphaFoldDB" id="A0A557SQW9"/>
<dbReference type="InterPro" id="IPR046739">
    <property type="entry name" value="DUF6789"/>
</dbReference>
<evidence type="ECO:0000256" key="2">
    <source>
        <dbReference type="ARBA" id="ARBA00022692"/>
    </source>
</evidence>
<proteinExistence type="predicted"/>
<feature type="transmembrane region" description="Helical" evidence="4">
    <location>
        <begin position="57"/>
        <end position="82"/>
    </location>
</feature>
<dbReference type="GO" id="GO:0016020">
    <property type="term" value="C:membrane"/>
    <property type="evidence" value="ECO:0007669"/>
    <property type="project" value="UniProtKB-SubCell"/>
</dbReference>
<evidence type="ECO:0000256" key="1">
    <source>
        <dbReference type="ARBA" id="ARBA00004370"/>
    </source>
</evidence>
<evidence type="ECO:0000313" key="6">
    <source>
        <dbReference type="Proteomes" id="UP000315289"/>
    </source>
</evidence>
<feature type="transmembrane region" description="Helical" evidence="4">
    <location>
        <begin position="150"/>
        <end position="176"/>
    </location>
</feature>
<dbReference type="Gene3D" id="1.50.40.10">
    <property type="entry name" value="Mitochondrial carrier domain"/>
    <property type="match status" value="1"/>
</dbReference>
<dbReference type="OrthoDB" id="11901at2157"/>
<reference evidence="5 6" key="1">
    <citation type="journal article" date="2019" name="Front. Microbiol.">
        <title>Ammonia Oxidation by the Arctic Terrestrial Thaumarchaeote Candidatus Nitrosocosmicus arcticus Is Stimulated by Increasing Temperatures.</title>
        <authorList>
            <person name="Alves R.J.E."/>
            <person name="Kerou M."/>
            <person name="Zappe A."/>
            <person name="Bittner R."/>
            <person name="Abby S.S."/>
            <person name="Schmidt H.A."/>
            <person name="Pfeifer K."/>
            <person name="Schleper C."/>
        </authorList>
    </citation>
    <scope>NUCLEOTIDE SEQUENCE [LARGE SCALE GENOMIC DNA]</scope>
    <source>
        <strain evidence="5 6">Kfb</strain>
    </source>
</reference>
<evidence type="ECO:0000256" key="4">
    <source>
        <dbReference type="SAM" id="Phobius"/>
    </source>
</evidence>
<dbReference type="RefSeq" id="WP_144734983.1">
    <property type="nucleotide sequence ID" value="NZ_ML675598.1"/>
</dbReference>
<keyword evidence="3 4" id="KW-0472">Membrane</keyword>
<sequence>MIHQSIVKTLLLGAVGGVIASIIMYPFLFLTTSMMGIPLDDLSIARGMAISNINDNYYLNLTLGIGMHFLTGAIAGALFTIIVSTIKKFRINNFKRGIMEGIVYSIIIFIVLYIPTTMSMVYPNLVDIMNQSSPAQSSLKDQKTVEQNLIPIYVFGFIAHIIFGVILGFVSTLLIFRGDMIQKK</sequence>
<dbReference type="Proteomes" id="UP000315289">
    <property type="component" value="Unassembled WGS sequence"/>
</dbReference>
<organism evidence="5 6">
    <name type="scientific">Candidatus Nitrosocosmicus arcticus</name>
    <dbReference type="NCBI Taxonomy" id="2035267"/>
    <lineage>
        <taxon>Archaea</taxon>
        <taxon>Nitrososphaerota</taxon>
        <taxon>Nitrososphaeria</taxon>
        <taxon>Nitrososphaerales</taxon>
        <taxon>Nitrososphaeraceae</taxon>
        <taxon>Candidatus Nitrosocosmicus</taxon>
    </lineage>
</organism>